<evidence type="ECO:0000313" key="9">
    <source>
        <dbReference type="EMBL" id="KAJ1727880.1"/>
    </source>
</evidence>
<dbReference type="PROSITE" id="PS50102">
    <property type="entry name" value="RRM"/>
    <property type="match status" value="1"/>
</dbReference>
<evidence type="ECO:0000313" key="10">
    <source>
        <dbReference type="Proteomes" id="UP001143981"/>
    </source>
</evidence>
<keyword evidence="3" id="KW-0677">Repeat</keyword>
<dbReference type="PANTHER" id="PTHR15608:SF0">
    <property type="entry name" value="HIV TAT-SPECIFIC FACTOR 1"/>
    <property type="match status" value="1"/>
</dbReference>
<dbReference type="OrthoDB" id="10258585at2759"/>
<reference evidence="9" key="1">
    <citation type="submission" date="2022-07" db="EMBL/GenBank/DDBJ databases">
        <title>Phylogenomic reconstructions and comparative analyses of Kickxellomycotina fungi.</title>
        <authorList>
            <person name="Reynolds N.K."/>
            <person name="Stajich J.E."/>
            <person name="Barry K."/>
            <person name="Grigoriev I.V."/>
            <person name="Crous P."/>
            <person name="Smith M.E."/>
        </authorList>
    </citation>
    <scope>NUCLEOTIDE SEQUENCE</scope>
    <source>
        <strain evidence="9">BCRC 34381</strain>
    </source>
</reference>
<dbReference type="EMBL" id="JANBOI010000955">
    <property type="protein sequence ID" value="KAJ1727880.1"/>
    <property type="molecule type" value="Genomic_DNA"/>
</dbReference>
<dbReference type="InterPro" id="IPR012677">
    <property type="entry name" value="Nucleotide-bd_a/b_plait_sf"/>
</dbReference>
<evidence type="ECO:0000256" key="4">
    <source>
        <dbReference type="ARBA" id="ARBA00022884"/>
    </source>
</evidence>
<keyword evidence="5" id="KW-0508">mRNA splicing</keyword>
<dbReference type="FunFam" id="3.30.70.330:FF:000105">
    <property type="entry name" value="HIV Tat-specific factor 1 homolog"/>
    <property type="match status" value="1"/>
</dbReference>
<dbReference type="InterPro" id="IPR034392">
    <property type="entry name" value="TatSF1-like_RRM1"/>
</dbReference>
<evidence type="ECO:0000256" key="2">
    <source>
        <dbReference type="ARBA" id="ARBA00022664"/>
    </source>
</evidence>
<dbReference type="CDD" id="cd12281">
    <property type="entry name" value="RRM1_TatSF1_like"/>
    <property type="match status" value="1"/>
</dbReference>
<sequence>MDAPAFPKPGAFASDTRVQFVEETGCYVFTDPMDGTAYEFDHERGAWFPMWNESLVEQQQSAYGRQESEADSGACGERAVSGAQSTKRRARAAAKGNTSVYVSGLPRDATEEEMAEFFSQCGAIMPDLATNKPRVRLYRDGSGVPKGDGLVTYFKAPSVQLALDILDDSPFRAADSARIRVEEAEFGSKAEGTGDADKTKRPRVDTKLAQKRLDRLERQADVTLLLDLAEDVRGECERLGKVTSVKVYDGSEDGVVAVKFGDELAAGACVKVMNGRFFAGRQVEASIYDGRTRFGAAKAGEAHGGGAEASPDDERRMERYAQWLDSEG</sequence>
<evidence type="ECO:0000256" key="3">
    <source>
        <dbReference type="ARBA" id="ARBA00022737"/>
    </source>
</evidence>
<dbReference type="InterPro" id="IPR034393">
    <property type="entry name" value="TatSF1-like"/>
</dbReference>
<keyword evidence="10" id="KW-1185">Reference proteome</keyword>
<evidence type="ECO:0000256" key="5">
    <source>
        <dbReference type="ARBA" id="ARBA00023187"/>
    </source>
</evidence>
<protein>
    <recommendedName>
        <fullName evidence="8">RRM domain-containing protein</fullName>
    </recommendedName>
</protein>
<dbReference type="Gene3D" id="3.30.70.330">
    <property type="match status" value="2"/>
</dbReference>
<feature type="domain" description="RRM" evidence="8">
    <location>
        <begin position="98"/>
        <end position="186"/>
    </location>
</feature>
<dbReference type="SUPFAM" id="SSF54928">
    <property type="entry name" value="RNA-binding domain, RBD"/>
    <property type="match status" value="1"/>
</dbReference>
<dbReference type="GO" id="GO:0005686">
    <property type="term" value="C:U2 snRNP"/>
    <property type="evidence" value="ECO:0007669"/>
    <property type="project" value="TreeGrafter"/>
</dbReference>
<evidence type="ECO:0000259" key="8">
    <source>
        <dbReference type="PROSITE" id="PS50102"/>
    </source>
</evidence>
<evidence type="ECO:0000256" key="1">
    <source>
        <dbReference type="ARBA" id="ARBA00007747"/>
    </source>
</evidence>
<accession>A0A9W7YC28</accession>
<dbReference type="Proteomes" id="UP001143981">
    <property type="component" value="Unassembled WGS sequence"/>
</dbReference>
<dbReference type="InterPro" id="IPR035979">
    <property type="entry name" value="RBD_domain_sf"/>
</dbReference>
<dbReference type="CDD" id="cd12285">
    <property type="entry name" value="RRM3_RBM39_like"/>
    <property type="match status" value="1"/>
</dbReference>
<dbReference type="GO" id="GO:0003723">
    <property type="term" value="F:RNA binding"/>
    <property type="evidence" value="ECO:0007669"/>
    <property type="project" value="UniProtKB-UniRule"/>
</dbReference>
<keyword evidence="2" id="KW-0507">mRNA processing</keyword>
<dbReference type="GO" id="GO:0005684">
    <property type="term" value="C:U2-type spliceosomal complex"/>
    <property type="evidence" value="ECO:0007669"/>
    <property type="project" value="TreeGrafter"/>
</dbReference>
<feature type="region of interest" description="Disordered" evidence="7">
    <location>
        <begin position="59"/>
        <end position="86"/>
    </location>
</feature>
<proteinExistence type="inferred from homology"/>
<comment type="caution">
    <text evidence="9">The sequence shown here is derived from an EMBL/GenBank/DDBJ whole genome shotgun (WGS) entry which is preliminary data.</text>
</comment>
<dbReference type="Pfam" id="PF00076">
    <property type="entry name" value="RRM_1"/>
    <property type="match status" value="1"/>
</dbReference>
<dbReference type="InterPro" id="IPR000504">
    <property type="entry name" value="RRM_dom"/>
</dbReference>
<gene>
    <name evidence="9" type="ORF">LPJ61_004341</name>
</gene>
<keyword evidence="4 6" id="KW-0694">RNA-binding</keyword>
<dbReference type="GO" id="GO:0000398">
    <property type="term" value="P:mRNA splicing, via spliceosome"/>
    <property type="evidence" value="ECO:0007669"/>
    <property type="project" value="InterPro"/>
</dbReference>
<evidence type="ECO:0000256" key="6">
    <source>
        <dbReference type="PROSITE-ProRule" id="PRU00176"/>
    </source>
</evidence>
<dbReference type="SMART" id="SM00360">
    <property type="entry name" value="RRM"/>
    <property type="match status" value="2"/>
</dbReference>
<dbReference type="AlphaFoldDB" id="A0A9W7YC28"/>
<name>A0A9W7YC28_9FUNG</name>
<comment type="similarity">
    <text evidence="1">Belongs to the HTATSF1 family.</text>
</comment>
<organism evidence="9 10">
    <name type="scientific">Coemansia biformis</name>
    <dbReference type="NCBI Taxonomy" id="1286918"/>
    <lineage>
        <taxon>Eukaryota</taxon>
        <taxon>Fungi</taxon>
        <taxon>Fungi incertae sedis</taxon>
        <taxon>Zoopagomycota</taxon>
        <taxon>Kickxellomycotina</taxon>
        <taxon>Kickxellomycetes</taxon>
        <taxon>Kickxellales</taxon>
        <taxon>Kickxellaceae</taxon>
        <taxon>Coemansia</taxon>
    </lineage>
</organism>
<evidence type="ECO:0000256" key="7">
    <source>
        <dbReference type="SAM" id="MobiDB-lite"/>
    </source>
</evidence>
<dbReference type="PANTHER" id="PTHR15608">
    <property type="entry name" value="SPLICING FACTOR U2AF-ASSOCIATED PROTEIN 2"/>
    <property type="match status" value="1"/>
</dbReference>